<comment type="subcellular location">
    <subcellularLocation>
        <location evidence="1">Membrane</location>
        <topology evidence="1">Multi-pass membrane protein</topology>
    </subcellularLocation>
</comment>
<feature type="transmembrane region" description="Helical" evidence="8">
    <location>
        <begin position="317"/>
        <end position="343"/>
    </location>
</feature>
<evidence type="ECO:0000313" key="9">
    <source>
        <dbReference type="EMBL" id="CAB3362360.1"/>
    </source>
</evidence>
<evidence type="ECO:0000256" key="6">
    <source>
        <dbReference type="ARBA" id="ARBA00023180"/>
    </source>
</evidence>
<feature type="region of interest" description="Disordered" evidence="7">
    <location>
        <begin position="374"/>
        <end position="394"/>
    </location>
</feature>
<dbReference type="GO" id="GO:0005789">
    <property type="term" value="C:endoplasmic reticulum membrane"/>
    <property type="evidence" value="ECO:0007669"/>
    <property type="project" value="InterPro"/>
</dbReference>
<protein>
    <recommendedName>
        <fullName evidence="11">Dual oxidase maturation factor 1</fullName>
    </recommendedName>
</protein>
<dbReference type="EMBL" id="CADEPI010000008">
    <property type="protein sequence ID" value="CAB3362360.1"/>
    <property type="molecule type" value="Genomic_DNA"/>
</dbReference>
<accession>A0A8S1C019</accession>
<feature type="transmembrane region" description="Helical" evidence="8">
    <location>
        <begin position="96"/>
        <end position="117"/>
    </location>
</feature>
<dbReference type="OrthoDB" id="10042652at2759"/>
<evidence type="ECO:0000256" key="1">
    <source>
        <dbReference type="ARBA" id="ARBA00004141"/>
    </source>
</evidence>
<evidence type="ECO:0000256" key="3">
    <source>
        <dbReference type="ARBA" id="ARBA00022692"/>
    </source>
</evidence>
<dbReference type="PANTHER" id="PTHR31158:SF10">
    <property type="entry name" value="LD27791P"/>
    <property type="match status" value="1"/>
</dbReference>
<evidence type="ECO:0000256" key="4">
    <source>
        <dbReference type="ARBA" id="ARBA00022989"/>
    </source>
</evidence>
<name>A0A8S1C019_9INSE</name>
<evidence type="ECO:0000313" key="10">
    <source>
        <dbReference type="Proteomes" id="UP000494165"/>
    </source>
</evidence>
<keyword evidence="10" id="KW-1185">Reference proteome</keyword>
<evidence type="ECO:0008006" key="11">
    <source>
        <dbReference type="Google" id="ProtNLM"/>
    </source>
</evidence>
<sequence>MKFAGPRGSFFDTLLGDREDLFLISSLEKLSDFNQSHSQVPSKEDQLSEQLFKPSPRFGWAWAALGPARWARTEPDITCTPGNHSNRTAVTGDTDLITVFVVFGTLFIAFLIIYPGVRKERVSTFMSVTLSLFVGSSILATQCGSGWHVACSPIVSAYQAFSREKISGSLGAYIGLNHINVTLTAPPINGSDVNFNERLSWSAPNELQERYRDALYRGLPFPMLTVAEVLQLDQEGFAWGRNYRAAGYYTCAMLWAAFTSWLLMNILLMVVPRYGAYTMVMTGLLVLGADLTYLWLLPEAPLQVRFEVGILKFELGWCFWLNLIAGGVCSAIGLAIACLDLVFPHHFSTILEVDYDTPYDRHVIIEDSRYRGRKKKSGSMSSNKSGSLEEPRSPWSTRILRRLSSKQKLEGIRNGGFEMNAPKSPWNYPHLMRHHEAMPPPQHRGLTRVYPGKLTAADVARQRLEDCRLPAFKRQDSQDSMASSTASSLGLAVLLRSGSYSTRPPPARATSQH</sequence>
<dbReference type="Proteomes" id="UP000494165">
    <property type="component" value="Unassembled WGS sequence"/>
</dbReference>
<evidence type="ECO:0000256" key="2">
    <source>
        <dbReference type="ARBA" id="ARBA00009816"/>
    </source>
</evidence>
<evidence type="ECO:0000256" key="8">
    <source>
        <dbReference type="SAM" id="Phobius"/>
    </source>
</evidence>
<gene>
    <name evidence="9" type="ORF">CLODIP_2_CD04962</name>
</gene>
<organism evidence="9 10">
    <name type="scientific">Cloeon dipterum</name>
    <dbReference type="NCBI Taxonomy" id="197152"/>
    <lineage>
        <taxon>Eukaryota</taxon>
        <taxon>Metazoa</taxon>
        <taxon>Ecdysozoa</taxon>
        <taxon>Arthropoda</taxon>
        <taxon>Hexapoda</taxon>
        <taxon>Insecta</taxon>
        <taxon>Pterygota</taxon>
        <taxon>Palaeoptera</taxon>
        <taxon>Ephemeroptera</taxon>
        <taxon>Pisciforma</taxon>
        <taxon>Baetidae</taxon>
        <taxon>Cloeon</taxon>
    </lineage>
</organism>
<keyword evidence="6" id="KW-0325">Glycoprotein</keyword>
<dbReference type="InterPro" id="IPR018469">
    <property type="entry name" value="Dual_oxidase_maturation_fac"/>
</dbReference>
<dbReference type="Pfam" id="PF10204">
    <property type="entry name" value="DuoxA"/>
    <property type="match status" value="1"/>
</dbReference>
<keyword evidence="3 8" id="KW-0812">Transmembrane</keyword>
<evidence type="ECO:0000256" key="5">
    <source>
        <dbReference type="ARBA" id="ARBA00023136"/>
    </source>
</evidence>
<dbReference type="AlphaFoldDB" id="A0A8S1C019"/>
<feature type="transmembrane region" description="Helical" evidence="8">
    <location>
        <begin position="274"/>
        <end position="296"/>
    </location>
</feature>
<comment type="caution">
    <text evidence="9">The sequence shown here is derived from an EMBL/GenBank/DDBJ whole genome shotgun (WGS) entry which is preliminary data.</text>
</comment>
<comment type="similarity">
    <text evidence="2">Belongs to the DUOXA family.</text>
</comment>
<dbReference type="PANTHER" id="PTHR31158">
    <property type="entry name" value="DUAL OXIDASE 2"/>
    <property type="match status" value="1"/>
</dbReference>
<dbReference type="GO" id="GO:0015031">
    <property type="term" value="P:protein transport"/>
    <property type="evidence" value="ECO:0007669"/>
    <property type="project" value="InterPro"/>
</dbReference>
<keyword evidence="4 8" id="KW-1133">Transmembrane helix</keyword>
<proteinExistence type="inferred from homology"/>
<feature type="transmembrane region" description="Helical" evidence="8">
    <location>
        <begin position="246"/>
        <end position="268"/>
    </location>
</feature>
<reference evidence="9 10" key="1">
    <citation type="submission" date="2020-04" db="EMBL/GenBank/DDBJ databases">
        <authorList>
            <person name="Alioto T."/>
            <person name="Alioto T."/>
            <person name="Gomez Garrido J."/>
        </authorList>
    </citation>
    <scope>NUCLEOTIDE SEQUENCE [LARGE SCALE GENOMIC DNA]</scope>
</reference>
<keyword evidence="5 8" id="KW-0472">Membrane</keyword>
<evidence type="ECO:0000256" key="7">
    <source>
        <dbReference type="SAM" id="MobiDB-lite"/>
    </source>
</evidence>